<protein>
    <recommendedName>
        <fullName evidence="4">DUF2140 domain-containing protein</fullName>
    </recommendedName>
</protein>
<accession>A0A078M257</accession>
<sequence length="183" mass="20590">MAKNIWMILFFVLLIINIAVIVIIASFLNQSYEQTSENNPSGEPNELEFILTNSTVETLINDNIPYDEFTVNINTEGIDVDIEQEVLGFPINSSISGNPVVNGDNIVIHLTDLNLAGLPLSEDTVYTALRKLIELPEGIQLSERERAIVIDMSLFEQYIGGELQADKIDYENDAWYFSVNNNF</sequence>
<proteinExistence type="predicted"/>
<keyword evidence="1" id="KW-0812">Transmembrane</keyword>
<evidence type="ECO:0000313" key="3">
    <source>
        <dbReference type="Proteomes" id="UP000044136"/>
    </source>
</evidence>
<keyword evidence="3" id="KW-1185">Reference proteome</keyword>
<gene>
    <name evidence="2" type="ORF">BN1048_00896</name>
</gene>
<feature type="transmembrane region" description="Helical" evidence="1">
    <location>
        <begin position="6"/>
        <end position="28"/>
    </location>
</feature>
<reference evidence="2 3" key="1">
    <citation type="submission" date="2014-07" db="EMBL/GenBank/DDBJ databases">
        <authorList>
            <person name="Urmite Genomes Urmite Genomes"/>
        </authorList>
    </citation>
    <scope>NUCLEOTIDE SEQUENCE [LARGE SCALE GENOMIC DNA]</scope>
    <source>
        <strain evidence="2 3">13MG44_air</strain>
    </source>
</reference>
<dbReference type="Pfam" id="PF09911">
    <property type="entry name" value="DUF2140"/>
    <property type="match status" value="1"/>
</dbReference>
<dbReference type="AlphaFoldDB" id="A0A078M257"/>
<organism evidence="2 3">
    <name type="scientific">Jeotgalicoccus saudimassiliensis</name>
    <dbReference type="NCBI Taxonomy" id="1461582"/>
    <lineage>
        <taxon>Bacteria</taxon>
        <taxon>Bacillati</taxon>
        <taxon>Bacillota</taxon>
        <taxon>Bacilli</taxon>
        <taxon>Bacillales</taxon>
        <taxon>Staphylococcaceae</taxon>
        <taxon>Jeotgalicoccus</taxon>
    </lineage>
</organism>
<keyword evidence="1" id="KW-0472">Membrane</keyword>
<evidence type="ECO:0008006" key="4">
    <source>
        <dbReference type="Google" id="ProtNLM"/>
    </source>
</evidence>
<keyword evidence="1" id="KW-1133">Transmembrane helix</keyword>
<dbReference type="OrthoDB" id="2389534at2"/>
<dbReference type="InterPro" id="IPR018672">
    <property type="entry name" value="DUF2140"/>
</dbReference>
<dbReference type="HOGENOM" id="CLU_1473313_0_0_9"/>
<dbReference type="EMBL" id="CCSE01000001">
    <property type="protein sequence ID" value="CEA00265.1"/>
    <property type="molecule type" value="Genomic_DNA"/>
</dbReference>
<dbReference type="STRING" id="1461582.BN1048_00896"/>
<evidence type="ECO:0000256" key="1">
    <source>
        <dbReference type="SAM" id="Phobius"/>
    </source>
</evidence>
<dbReference type="eggNOG" id="ENOG5032YSU">
    <property type="taxonomic scope" value="Bacteria"/>
</dbReference>
<dbReference type="Proteomes" id="UP000044136">
    <property type="component" value="Unassembled WGS sequence"/>
</dbReference>
<name>A0A078M257_9STAP</name>
<evidence type="ECO:0000313" key="2">
    <source>
        <dbReference type="EMBL" id="CEA00265.1"/>
    </source>
</evidence>
<dbReference type="RefSeq" id="WP_035808872.1">
    <property type="nucleotide sequence ID" value="NZ_CCSE01000001.1"/>
</dbReference>